<name>A0ABV7KSG4_PLAOK</name>
<keyword evidence="4" id="KW-1185">Reference proteome</keyword>
<dbReference type="Proteomes" id="UP001595625">
    <property type="component" value="Unassembled WGS sequence"/>
</dbReference>
<proteinExistence type="predicted"/>
<dbReference type="InterPro" id="IPR025436">
    <property type="entry name" value="DUF4179"/>
</dbReference>
<gene>
    <name evidence="3" type="ORF">ACFOEJ_14845</name>
</gene>
<accession>A0ABV7KSG4</accession>
<evidence type="ECO:0000259" key="2">
    <source>
        <dbReference type="Pfam" id="PF13786"/>
    </source>
</evidence>
<reference evidence="4" key="1">
    <citation type="journal article" date="2019" name="Int. J. Syst. Evol. Microbiol.">
        <title>The Global Catalogue of Microorganisms (GCM) 10K type strain sequencing project: providing services to taxonomists for standard genome sequencing and annotation.</title>
        <authorList>
            <consortium name="The Broad Institute Genomics Platform"/>
            <consortium name="The Broad Institute Genome Sequencing Center for Infectious Disease"/>
            <person name="Wu L."/>
            <person name="Ma J."/>
        </authorList>
    </citation>
    <scope>NUCLEOTIDE SEQUENCE [LARGE SCALE GENOMIC DNA]</scope>
    <source>
        <strain evidence="4">CCM 320</strain>
    </source>
</reference>
<evidence type="ECO:0000313" key="3">
    <source>
        <dbReference type="EMBL" id="MFC3212364.1"/>
    </source>
</evidence>
<protein>
    <submittedName>
        <fullName evidence="3">DUF4179 domain-containing protein</fullName>
    </submittedName>
</protein>
<keyword evidence="1" id="KW-0812">Transmembrane</keyword>
<dbReference type="Pfam" id="PF13786">
    <property type="entry name" value="DUF4179"/>
    <property type="match status" value="1"/>
</dbReference>
<dbReference type="EMBL" id="JBHRUJ010000017">
    <property type="protein sequence ID" value="MFC3212364.1"/>
    <property type="molecule type" value="Genomic_DNA"/>
</dbReference>
<dbReference type="Gene3D" id="2.60.40.1630">
    <property type="entry name" value="bacillus anthracis domain"/>
    <property type="match status" value="1"/>
</dbReference>
<keyword evidence="1" id="KW-1133">Transmembrane helix</keyword>
<evidence type="ECO:0000256" key="1">
    <source>
        <dbReference type="SAM" id="Phobius"/>
    </source>
</evidence>
<keyword evidence="1" id="KW-0472">Membrane</keyword>
<feature type="domain" description="DUF4179" evidence="2">
    <location>
        <begin position="48"/>
        <end position="131"/>
    </location>
</feature>
<organism evidence="3 4">
    <name type="scientific">Planomicrobium okeanokoites</name>
    <name type="common">Planococcus okeanokoites</name>
    <name type="synonym">Flavobacterium okeanokoites</name>
    <dbReference type="NCBI Taxonomy" id="244"/>
    <lineage>
        <taxon>Bacteria</taxon>
        <taxon>Bacillati</taxon>
        <taxon>Bacillota</taxon>
        <taxon>Bacilli</taxon>
        <taxon>Bacillales</taxon>
        <taxon>Caryophanaceae</taxon>
        <taxon>Planomicrobium</taxon>
    </lineage>
</organism>
<dbReference type="RefSeq" id="WP_117312871.1">
    <property type="nucleotide sequence ID" value="NZ_JBHRUJ010000017.1"/>
</dbReference>
<feature type="transmembrane region" description="Helical" evidence="1">
    <location>
        <begin position="45"/>
        <end position="65"/>
    </location>
</feature>
<comment type="caution">
    <text evidence="3">The sequence shown here is derived from an EMBL/GenBank/DDBJ whole genome shotgun (WGS) entry which is preliminary data.</text>
</comment>
<evidence type="ECO:0000313" key="4">
    <source>
        <dbReference type="Proteomes" id="UP001595625"/>
    </source>
</evidence>
<sequence length="471" mass="52147">MDEKQFEKEIGEIEVPQFEVLQAIDKGIKNGRKAKRENKRFNAKTIGAVTSVAASAFLASGLLFAPVSNVLAAVPVIGSIYEKFGLQIGAELEESGLITQLNQAASSNGVDVTVTSAYYDGNVVGITFTAEGDELTFDPYKDNGPESGYSFHLFDGVEQNQWASSMTQLEETEGGYTAAMEFYNPEADLPADFNLPLTFNSMGGVQGEWKFDIPFEQISAETIMTDAESQLVGTEYALKMKSVEKGEGTTHLNYETNLPLDGEGDEIRLTVFDDLGNRLSKSHADVLTENENGTVIQQNVRELFSSKIDDEAKYLLIQPEVVRYEEEMIHTLDGLAAPFTVESERFDYSLSVDNVKQEGDQVILDYTIQNLEDGKLREDLIQNFADFIVLVRSGDAVLDEAGERDFGQLMENRIQGVATKQASDEPYRYQTTFTVPENFNPGDYSLMVPFGTLSSNQPIEMAPIKIDLTEK</sequence>